<evidence type="ECO:0000259" key="1">
    <source>
        <dbReference type="Pfam" id="PF02627"/>
    </source>
</evidence>
<dbReference type="PANTHER" id="PTHR34846:SF10">
    <property type="entry name" value="CYTOPLASMIC PROTEIN"/>
    <property type="match status" value="1"/>
</dbReference>
<gene>
    <name evidence="2" type="ORF">NBRC116591_27240</name>
</gene>
<dbReference type="RefSeq" id="WP_353303605.1">
    <property type="nucleotide sequence ID" value="NZ_BAABWN010000009.1"/>
</dbReference>
<dbReference type="InterPro" id="IPR003779">
    <property type="entry name" value="CMD-like"/>
</dbReference>
<dbReference type="SUPFAM" id="SSF69118">
    <property type="entry name" value="AhpD-like"/>
    <property type="match status" value="1"/>
</dbReference>
<dbReference type="EMBL" id="BAABWN010000009">
    <property type="protein sequence ID" value="GAA6168913.1"/>
    <property type="molecule type" value="Genomic_DNA"/>
</dbReference>
<comment type="caution">
    <text evidence="2">The sequence shown here is derived from an EMBL/GenBank/DDBJ whole genome shotgun (WGS) entry which is preliminary data.</text>
</comment>
<evidence type="ECO:0000313" key="3">
    <source>
        <dbReference type="Proteomes" id="UP001465153"/>
    </source>
</evidence>
<dbReference type="Proteomes" id="UP001465153">
    <property type="component" value="Unassembled WGS sequence"/>
</dbReference>
<protein>
    <submittedName>
        <fullName evidence="2">Carboxymuconolactone decarboxylase family protein</fullName>
    </submittedName>
</protein>
<proteinExistence type="predicted"/>
<dbReference type="Gene3D" id="1.20.1290.10">
    <property type="entry name" value="AhpD-like"/>
    <property type="match status" value="1"/>
</dbReference>
<keyword evidence="3" id="KW-1185">Reference proteome</keyword>
<organism evidence="2 3">
    <name type="scientific">Sessilibacter corallicola</name>
    <dbReference type="NCBI Taxonomy" id="2904075"/>
    <lineage>
        <taxon>Bacteria</taxon>
        <taxon>Pseudomonadati</taxon>
        <taxon>Pseudomonadota</taxon>
        <taxon>Gammaproteobacteria</taxon>
        <taxon>Cellvibrionales</taxon>
        <taxon>Cellvibrionaceae</taxon>
        <taxon>Sessilibacter</taxon>
    </lineage>
</organism>
<reference evidence="2 3" key="1">
    <citation type="submission" date="2024-04" db="EMBL/GenBank/DDBJ databases">
        <title>Draft genome sequence of Sessilibacter corallicola NBRC 116591.</title>
        <authorList>
            <person name="Miyakawa T."/>
            <person name="Kusuya Y."/>
            <person name="Miura T."/>
        </authorList>
    </citation>
    <scope>NUCLEOTIDE SEQUENCE [LARGE SCALE GENOMIC DNA]</scope>
    <source>
        <strain evidence="2 3">KU-00831-HH</strain>
    </source>
</reference>
<feature type="domain" description="Carboxymuconolactone decarboxylase-like" evidence="1">
    <location>
        <begin position="13"/>
        <end position="92"/>
    </location>
</feature>
<name>A0ABQ0AB81_9GAMM</name>
<dbReference type="InterPro" id="IPR004675">
    <property type="entry name" value="AhpD_core"/>
</dbReference>
<accession>A0ABQ0AB81</accession>
<dbReference type="InterPro" id="IPR029032">
    <property type="entry name" value="AhpD-like"/>
</dbReference>
<dbReference type="Pfam" id="PF02627">
    <property type="entry name" value="CMD"/>
    <property type="match status" value="1"/>
</dbReference>
<dbReference type="NCBIfam" id="TIGR00778">
    <property type="entry name" value="ahpD_dom"/>
    <property type="match status" value="1"/>
</dbReference>
<sequence>MERIGFADIPKGLFDAMMNVEEYIQSTNIDYKLLELVRLRASQINGCAYCVDMHYKEADAAGESLQRLYSLSCWRETNYYSDKERAVLDWVETVTTVEKAEIDEKFNILLKFFDKNDIANLTLVITSINSWNRLMVTFGIEAGNYQVAS</sequence>
<dbReference type="PANTHER" id="PTHR34846">
    <property type="entry name" value="4-CARBOXYMUCONOLACTONE DECARBOXYLASE FAMILY PROTEIN (AFU_ORTHOLOGUE AFUA_6G11590)"/>
    <property type="match status" value="1"/>
</dbReference>
<evidence type="ECO:0000313" key="2">
    <source>
        <dbReference type="EMBL" id="GAA6168913.1"/>
    </source>
</evidence>